<dbReference type="InterPro" id="IPR029068">
    <property type="entry name" value="Glyas_Bleomycin-R_OHBP_Dase"/>
</dbReference>
<organism evidence="2 3">
    <name type="scientific">Allokutzneria multivorans</name>
    <dbReference type="NCBI Taxonomy" id="1142134"/>
    <lineage>
        <taxon>Bacteria</taxon>
        <taxon>Bacillati</taxon>
        <taxon>Actinomycetota</taxon>
        <taxon>Actinomycetes</taxon>
        <taxon>Pseudonocardiales</taxon>
        <taxon>Pseudonocardiaceae</taxon>
        <taxon>Allokutzneria</taxon>
    </lineage>
</organism>
<evidence type="ECO:0000259" key="1">
    <source>
        <dbReference type="Pfam" id="PF13468"/>
    </source>
</evidence>
<dbReference type="Proteomes" id="UP001501747">
    <property type="component" value="Unassembled WGS sequence"/>
</dbReference>
<dbReference type="RefSeq" id="WP_344885854.1">
    <property type="nucleotide sequence ID" value="NZ_BAABAL010000027.1"/>
</dbReference>
<gene>
    <name evidence="2" type="ORF">GCM10022247_72830</name>
</gene>
<protein>
    <submittedName>
        <fullName evidence="2">VOC family protein</fullName>
    </submittedName>
</protein>
<keyword evidence="3" id="KW-1185">Reference proteome</keyword>
<name>A0ABP7U5W6_9PSEU</name>
<comment type="caution">
    <text evidence="2">The sequence shown here is derived from an EMBL/GenBank/DDBJ whole genome shotgun (WGS) entry which is preliminary data.</text>
</comment>
<dbReference type="Gene3D" id="3.10.180.10">
    <property type="entry name" value="2,3-Dihydroxybiphenyl 1,2-Dioxygenase, domain 1"/>
    <property type="match status" value="1"/>
</dbReference>
<evidence type="ECO:0000313" key="3">
    <source>
        <dbReference type="Proteomes" id="UP001501747"/>
    </source>
</evidence>
<dbReference type="EMBL" id="BAABAL010000027">
    <property type="protein sequence ID" value="GAA4036481.1"/>
    <property type="molecule type" value="Genomic_DNA"/>
</dbReference>
<reference evidence="3" key="1">
    <citation type="journal article" date="2019" name="Int. J. Syst. Evol. Microbiol.">
        <title>The Global Catalogue of Microorganisms (GCM) 10K type strain sequencing project: providing services to taxonomists for standard genome sequencing and annotation.</title>
        <authorList>
            <consortium name="The Broad Institute Genomics Platform"/>
            <consortium name="The Broad Institute Genome Sequencing Center for Infectious Disease"/>
            <person name="Wu L."/>
            <person name="Ma J."/>
        </authorList>
    </citation>
    <scope>NUCLEOTIDE SEQUENCE [LARGE SCALE GENOMIC DNA]</scope>
    <source>
        <strain evidence="3">JCM 17342</strain>
    </source>
</reference>
<dbReference type="SUPFAM" id="SSF54593">
    <property type="entry name" value="Glyoxalase/Bleomycin resistance protein/Dihydroxybiphenyl dioxygenase"/>
    <property type="match status" value="1"/>
</dbReference>
<dbReference type="PANTHER" id="PTHR40265:SF1">
    <property type="entry name" value="GLYOXALASE-LIKE DOMAIN-CONTAINING PROTEIN"/>
    <property type="match status" value="1"/>
</dbReference>
<dbReference type="InterPro" id="IPR025870">
    <property type="entry name" value="Glyoxalase-like_dom"/>
</dbReference>
<feature type="domain" description="Glyoxalase-like" evidence="1">
    <location>
        <begin position="2"/>
        <end position="174"/>
    </location>
</feature>
<dbReference type="Pfam" id="PF13468">
    <property type="entry name" value="Glyoxalase_3"/>
    <property type="match status" value="1"/>
</dbReference>
<proteinExistence type="predicted"/>
<evidence type="ECO:0000313" key="2">
    <source>
        <dbReference type="EMBL" id="GAA4036481.1"/>
    </source>
</evidence>
<sequence>MLDHLVYAVPDLDDGVAELTRLTGLRATPGGRHRGLGTHNALISLDNRAFLEIIAPDPGQPAPRGPRLFGVDGIEQPRLVGWVFRTTDLPGMITRTRGVGLEPGDAVEMGRERPDGTKLSWRLTNSGSDELNPAFIDWGTTVHPSASLPSGLRLLSLTVRHPQPVRFGAALRSLGIAYTVEQGRKPQLIAQFDGPGGGLILD</sequence>
<accession>A0ABP7U5W6</accession>
<dbReference type="PANTHER" id="PTHR40265">
    <property type="entry name" value="BLL2707 PROTEIN"/>
    <property type="match status" value="1"/>
</dbReference>